<proteinExistence type="predicted"/>
<protein>
    <submittedName>
        <fullName evidence="1">Uncharacterized protein</fullName>
    </submittedName>
</protein>
<gene>
    <name evidence="1" type="ORF">K05K4_10230</name>
</gene>
<reference evidence="1" key="1">
    <citation type="submission" date="2016-10" db="EMBL/GenBank/DDBJ databases">
        <title>The High Quality Genome of Vibrio alginolyticus K01M1.</title>
        <authorList>
            <person name="Wendling C."/>
            <person name="Chibani C.M."/>
            <person name="Hertel R."/>
            <person name="Sproer C."/>
            <person name="Bunk B."/>
            <person name="Overmann J."/>
            <person name="Roth O."/>
            <person name="Liesegang H."/>
        </authorList>
    </citation>
    <scope>NUCLEOTIDE SEQUENCE</scope>
    <source>
        <strain evidence="1">K05K4</strain>
    </source>
</reference>
<dbReference type="EMBL" id="CP017902">
    <property type="protein sequence ID" value="ARP17864.1"/>
    <property type="molecule type" value="Genomic_DNA"/>
</dbReference>
<name>A0A1W6TPR5_VIBAL</name>
<sequence>MQKIILAVKFSKYQCKKNKIPLQNNKLIGLPLFIRRTSNQSPLLFVIYKIINKWFFNPISKFKKNKKRIKTYKSDKVGVLYFSYNEINFIKIRFNIFL</sequence>
<evidence type="ECO:0000313" key="1">
    <source>
        <dbReference type="EMBL" id="ARP17864.1"/>
    </source>
</evidence>
<accession>A0A1W6TPR5</accession>
<dbReference type="AlphaFoldDB" id="A0A1W6TPR5"/>
<organism evidence="1">
    <name type="scientific">Vibrio alginolyticus</name>
    <dbReference type="NCBI Taxonomy" id="663"/>
    <lineage>
        <taxon>Bacteria</taxon>
        <taxon>Pseudomonadati</taxon>
        <taxon>Pseudomonadota</taxon>
        <taxon>Gammaproteobacteria</taxon>
        <taxon>Vibrionales</taxon>
        <taxon>Vibrionaceae</taxon>
        <taxon>Vibrio</taxon>
    </lineage>
</organism>